<sequence>MGKNKQAQRTKNNARPSNSSRSAELLGTSIPNFVGFSAVKDGGYVPVLPGLTLCNTNEIEMNNVDSNFQIVLKNRIRKIQQLNARLYKNLLLCVKIQKYQLWKECYHFGHDCIVP</sequence>
<proteinExistence type="evidence at transcript level"/>
<organism evidence="2">
    <name type="scientific">Apis cerana</name>
    <name type="common">Indian honeybee</name>
    <dbReference type="NCBI Taxonomy" id="7461"/>
    <lineage>
        <taxon>Eukaryota</taxon>
        <taxon>Metazoa</taxon>
        <taxon>Ecdysozoa</taxon>
        <taxon>Arthropoda</taxon>
        <taxon>Hexapoda</taxon>
        <taxon>Insecta</taxon>
        <taxon>Pterygota</taxon>
        <taxon>Neoptera</taxon>
        <taxon>Endopterygota</taxon>
        <taxon>Hymenoptera</taxon>
        <taxon>Apocrita</taxon>
        <taxon>Aculeata</taxon>
        <taxon>Apoidea</taxon>
        <taxon>Anthophila</taxon>
        <taxon>Apidae</taxon>
        <taxon>Apis</taxon>
    </lineage>
</organism>
<evidence type="ECO:0000256" key="1">
    <source>
        <dbReference type="SAM" id="MobiDB-lite"/>
    </source>
</evidence>
<protein>
    <submittedName>
        <fullName evidence="2">Uncharacterized protein</fullName>
    </submittedName>
</protein>
<feature type="region of interest" description="Disordered" evidence="1">
    <location>
        <begin position="1"/>
        <end position="23"/>
    </location>
</feature>
<reference evidence="2" key="1">
    <citation type="submission" date="2011-11" db="EMBL/GenBank/DDBJ databases">
        <title>Decoding the brain transcriptome of the Eastern honeybee (Apis cerana) based on pyrosequencing.</title>
        <authorList>
            <person name="Sun L."/>
            <person name="Zheng H."/>
            <person name="Wang Y."/>
            <person name="Xie X."/>
            <person name="Zhu Y."/>
            <person name="Gu W."/>
            <person name="Wang S."/>
        </authorList>
    </citation>
    <scope>NUCLEOTIDE SEQUENCE</scope>
    <source>
        <tissue evidence="2">Brain</tissue>
    </source>
</reference>
<dbReference type="EMBL" id="JR051234">
    <property type="protein sequence ID" value="AEY61459.1"/>
    <property type="molecule type" value="mRNA"/>
</dbReference>
<evidence type="ECO:0000313" key="2">
    <source>
        <dbReference type="EMBL" id="AEY61459.1"/>
    </source>
</evidence>
<feature type="compositionally biased region" description="Polar residues" evidence="1">
    <location>
        <begin position="1"/>
        <end position="11"/>
    </location>
</feature>
<dbReference type="AlphaFoldDB" id="V9IM46"/>
<gene>
    <name evidence="2" type="ORF">ACCB12455</name>
</gene>
<accession>V9IM46</accession>
<name>V9IM46_APICE</name>
<feature type="compositionally biased region" description="Low complexity" evidence="1">
    <location>
        <begin position="13"/>
        <end position="23"/>
    </location>
</feature>